<evidence type="ECO:0000313" key="9">
    <source>
        <dbReference type="EMBL" id="WNF00690.1"/>
    </source>
</evidence>
<dbReference type="InterPro" id="IPR035906">
    <property type="entry name" value="MetI-like_sf"/>
</dbReference>
<dbReference type="CDD" id="cd06261">
    <property type="entry name" value="TM_PBP2"/>
    <property type="match status" value="1"/>
</dbReference>
<dbReference type="EMBL" id="CP117522">
    <property type="protein sequence ID" value="WNF00690.1"/>
    <property type="molecule type" value="Genomic_DNA"/>
</dbReference>
<evidence type="ECO:0000256" key="4">
    <source>
        <dbReference type="ARBA" id="ARBA00022692"/>
    </source>
</evidence>
<keyword evidence="10" id="KW-1185">Reference proteome</keyword>
<evidence type="ECO:0000256" key="3">
    <source>
        <dbReference type="ARBA" id="ARBA00022475"/>
    </source>
</evidence>
<sequence>MTSGRRPLSQRGRETLAGYLFVAPSVIGMFVFLVLPMIASLTISFFRVSGFGDYEFIGLDNYRTLLSDPVFASSLKTTGLFTLAFVPTLFTVSLCLALLVKKQRRGIGLLRSLFFAPNVVSLVVVGLVWQFLLTDHVGAVNRSLERMGLSGESWLGNPRYALFAVVVISVWFFMGYYMIIFLNGLQDIPSAYYEAARLDGAGRWRSFWNVTWPLLRPTSLFVLVMTTLTAIGAAGIFDLIYVMTKGGPDYSTQVVMFYIYQRAFQLNDFGYAAAMAAVVSFALMIIMFVMLRITKGGKVDA</sequence>
<comment type="similarity">
    <text evidence="7">Belongs to the binding-protein-dependent transport system permease family.</text>
</comment>
<evidence type="ECO:0000313" key="10">
    <source>
        <dbReference type="Proteomes" id="UP001305606"/>
    </source>
</evidence>
<evidence type="ECO:0000256" key="5">
    <source>
        <dbReference type="ARBA" id="ARBA00022989"/>
    </source>
</evidence>
<evidence type="ECO:0000256" key="6">
    <source>
        <dbReference type="ARBA" id="ARBA00023136"/>
    </source>
</evidence>
<name>A0ABY9VFF9_9ACTN</name>
<gene>
    <name evidence="9" type="ORF">PS467_37860</name>
</gene>
<reference evidence="9 10" key="1">
    <citation type="submission" date="2023-02" db="EMBL/GenBank/DDBJ databases">
        <title>Streptomyces sp. SCA4-21 with antifungal activity against Fusarium oxysporum f. sp. cubense, Streptomyces sp. SCA2-17 with antifungal activity against Fusarium oxysporum f. sp. cubense.</title>
        <authorList>
            <person name="Qi D."/>
        </authorList>
    </citation>
    <scope>NUCLEOTIDE SEQUENCE [LARGE SCALE GENOMIC DNA]</scope>
    <source>
        <strain evidence="9 10">SCA4-21</strain>
    </source>
</reference>
<keyword evidence="3" id="KW-1003">Cell membrane</keyword>
<accession>A0ABY9VFF9</accession>
<feature type="transmembrane region" description="Helical" evidence="7">
    <location>
        <begin position="160"/>
        <end position="182"/>
    </location>
</feature>
<feature type="transmembrane region" description="Helical" evidence="7">
    <location>
        <begin position="80"/>
        <end position="100"/>
    </location>
</feature>
<dbReference type="Gene3D" id="1.10.3720.10">
    <property type="entry name" value="MetI-like"/>
    <property type="match status" value="1"/>
</dbReference>
<evidence type="ECO:0000256" key="1">
    <source>
        <dbReference type="ARBA" id="ARBA00004651"/>
    </source>
</evidence>
<dbReference type="PANTHER" id="PTHR30193">
    <property type="entry name" value="ABC TRANSPORTER PERMEASE PROTEIN"/>
    <property type="match status" value="1"/>
</dbReference>
<dbReference type="Proteomes" id="UP001305606">
    <property type="component" value="Chromosome"/>
</dbReference>
<keyword evidence="4 7" id="KW-0812">Transmembrane</keyword>
<dbReference type="Pfam" id="PF00528">
    <property type="entry name" value="BPD_transp_1"/>
    <property type="match status" value="1"/>
</dbReference>
<evidence type="ECO:0000256" key="7">
    <source>
        <dbReference type="RuleBase" id="RU363032"/>
    </source>
</evidence>
<feature type="domain" description="ABC transmembrane type-1" evidence="8">
    <location>
        <begin position="75"/>
        <end position="290"/>
    </location>
</feature>
<protein>
    <submittedName>
        <fullName evidence="9">Sugar ABC transporter permease</fullName>
    </submittedName>
</protein>
<organism evidence="9 10">
    <name type="scientific">Streptomyces luomodiensis</name>
    <dbReference type="NCBI Taxonomy" id="3026192"/>
    <lineage>
        <taxon>Bacteria</taxon>
        <taxon>Bacillati</taxon>
        <taxon>Actinomycetota</taxon>
        <taxon>Actinomycetes</taxon>
        <taxon>Kitasatosporales</taxon>
        <taxon>Streptomycetaceae</taxon>
        <taxon>Streptomyces</taxon>
    </lineage>
</organism>
<feature type="transmembrane region" description="Helical" evidence="7">
    <location>
        <begin position="269"/>
        <end position="291"/>
    </location>
</feature>
<dbReference type="PROSITE" id="PS50928">
    <property type="entry name" value="ABC_TM1"/>
    <property type="match status" value="1"/>
</dbReference>
<dbReference type="SUPFAM" id="SSF161098">
    <property type="entry name" value="MetI-like"/>
    <property type="match status" value="1"/>
</dbReference>
<dbReference type="RefSeq" id="WP_311039044.1">
    <property type="nucleotide sequence ID" value="NZ_CP117522.1"/>
</dbReference>
<dbReference type="InterPro" id="IPR000515">
    <property type="entry name" value="MetI-like"/>
</dbReference>
<evidence type="ECO:0000256" key="2">
    <source>
        <dbReference type="ARBA" id="ARBA00022448"/>
    </source>
</evidence>
<keyword evidence="5 7" id="KW-1133">Transmembrane helix</keyword>
<keyword evidence="6 7" id="KW-0472">Membrane</keyword>
<keyword evidence="2 7" id="KW-0813">Transport</keyword>
<feature type="transmembrane region" description="Helical" evidence="7">
    <location>
        <begin position="220"/>
        <end position="243"/>
    </location>
</feature>
<proteinExistence type="inferred from homology"/>
<comment type="subcellular location">
    <subcellularLocation>
        <location evidence="1 7">Cell membrane</location>
        <topology evidence="1 7">Multi-pass membrane protein</topology>
    </subcellularLocation>
</comment>
<evidence type="ECO:0000259" key="8">
    <source>
        <dbReference type="PROSITE" id="PS50928"/>
    </source>
</evidence>
<feature type="transmembrane region" description="Helical" evidence="7">
    <location>
        <begin position="21"/>
        <end position="46"/>
    </location>
</feature>
<feature type="transmembrane region" description="Helical" evidence="7">
    <location>
        <begin position="112"/>
        <end position="132"/>
    </location>
</feature>
<dbReference type="InterPro" id="IPR051393">
    <property type="entry name" value="ABC_transporter_permease"/>
</dbReference>
<dbReference type="PANTHER" id="PTHR30193:SF37">
    <property type="entry name" value="INNER MEMBRANE ABC TRANSPORTER PERMEASE PROTEIN YCJO"/>
    <property type="match status" value="1"/>
</dbReference>